<dbReference type="EMBL" id="JBHSXX010000001">
    <property type="protein sequence ID" value="MFC6871298.1"/>
    <property type="molecule type" value="Genomic_DNA"/>
</dbReference>
<keyword evidence="2" id="KW-1133">Transmembrane helix</keyword>
<name>A0ABW2C8B9_9PSEU</name>
<evidence type="ECO:0000313" key="4">
    <source>
        <dbReference type="EMBL" id="MFC6871298.1"/>
    </source>
</evidence>
<evidence type="ECO:0000256" key="2">
    <source>
        <dbReference type="SAM" id="Phobius"/>
    </source>
</evidence>
<gene>
    <name evidence="4" type="ORF">ACFQGD_29660</name>
</gene>
<keyword evidence="2" id="KW-0812">Transmembrane</keyword>
<sequence length="303" mass="31942">MSTSYGRDDEHDQLDVDLSQVRADDALLDALGGADPKLADELGEAELNALLLSWSREVDGEPMPELVSVDTAVTTIQAATANQKTERRERRRRLLVPVAAAASVLVIAFGGASVAAREAMPGDTLWGLTQVLYADKADSVEASFEVKAEFKRARDAISDGELDTARDALNKARVSLESVRDEENHDGLSREHRELMTQLRENDGTPADDDDEPTTTTESPSSSSSTSPSPSSTSEPPLIKPPPEGSESTSPSSSPSEEPATSESPSSTTTSGTSTSDNTSAQSDDGSTSDSGSEVESQSEPVG</sequence>
<dbReference type="Pfam" id="PF16751">
    <property type="entry name" value="RsdA_SigD_bd"/>
    <property type="match status" value="1"/>
</dbReference>
<feature type="compositionally biased region" description="Low complexity" evidence="1">
    <location>
        <begin position="214"/>
        <end position="237"/>
    </location>
</feature>
<keyword evidence="2" id="KW-0472">Membrane</keyword>
<accession>A0ABW2C8B9</accession>
<reference evidence="5" key="1">
    <citation type="journal article" date="2019" name="Int. J. Syst. Evol. Microbiol.">
        <title>The Global Catalogue of Microorganisms (GCM) 10K type strain sequencing project: providing services to taxonomists for standard genome sequencing and annotation.</title>
        <authorList>
            <consortium name="The Broad Institute Genomics Platform"/>
            <consortium name="The Broad Institute Genome Sequencing Center for Infectious Disease"/>
            <person name="Wu L."/>
            <person name="Ma J."/>
        </authorList>
    </citation>
    <scope>NUCLEOTIDE SEQUENCE [LARGE SCALE GENOMIC DNA]</scope>
    <source>
        <strain evidence="5">KCTC 32255</strain>
    </source>
</reference>
<dbReference type="InterPro" id="IPR031928">
    <property type="entry name" value="RsdA_SigD-bd"/>
</dbReference>
<feature type="transmembrane region" description="Helical" evidence="2">
    <location>
        <begin position="94"/>
        <end position="115"/>
    </location>
</feature>
<evidence type="ECO:0000313" key="5">
    <source>
        <dbReference type="Proteomes" id="UP001596337"/>
    </source>
</evidence>
<evidence type="ECO:0000256" key="1">
    <source>
        <dbReference type="SAM" id="MobiDB-lite"/>
    </source>
</evidence>
<feature type="region of interest" description="Disordered" evidence="1">
    <location>
        <begin position="199"/>
        <end position="303"/>
    </location>
</feature>
<evidence type="ECO:0000259" key="3">
    <source>
        <dbReference type="Pfam" id="PF16751"/>
    </source>
</evidence>
<protein>
    <submittedName>
        <fullName evidence="4">Anti-sigma-D factor RsdA</fullName>
    </submittedName>
</protein>
<comment type="caution">
    <text evidence="4">The sequence shown here is derived from an EMBL/GenBank/DDBJ whole genome shotgun (WGS) entry which is preliminary data.</text>
</comment>
<dbReference type="Proteomes" id="UP001596337">
    <property type="component" value="Unassembled WGS sequence"/>
</dbReference>
<dbReference type="RefSeq" id="WP_345404153.1">
    <property type="nucleotide sequence ID" value="NZ_BAABLA010000117.1"/>
</dbReference>
<feature type="compositionally biased region" description="Low complexity" evidence="1">
    <location>
        <begin position="245"/>
        <end position="303"/>
    </location>
</feature>
<feature type="domain" description="Anti-sigma-D factor RsdA sigma factor binding region" evidence="3">
    <location>
        <begin position="17"/>
        <end position="62"/>
    </location>
</feature>
<proteinExistence type="predicted"/>
<organism evidence="4 5">
    <name type="scientific">Haloechinothrix salitolerans</name>
    <dbReference type="NCBI Taxonomy" id="926830"/>
    <lineage>
        <taxon>Bacteria</taxon>
        <taxon>Bacillati</taxon>
        <taxon>Actinomycetota</taxon>
        <taxon>Actinomycetes</taxon>
        <taxon>Pseudonocardiales</taxon>
        <taxon>Pseudonocardiaceae</taxon>
        <taxon>Haloechinothrix</taxon>
    </lineage>
</organism>
<keyword evidence="5" id="KW-1185">Reference proteome</keyword>